<accession>A0A9D4EIC9</accession>
<evidence type="ECO:0000313" key="1">
    <source>
        <dbReference type="EMBL" id="KAH3779111.1"/>
    </source>
</evidence>
<sequence>MFYGIDETNDPVNENSETLVKTLILDVLKINTQIMVFDRVHRIGPKGNRRTRPIVAKVHSYNDRETVRQKSFDTESGNGIA</sequence>
<reference evidence="1" key="2">
    <citation type="submission" date="2020-11" db="EMBL/GenBank/DDBJ databases">
        <authorList>
            <person name="McCartney M.A."/>
            <person name="Auch B."/>
            <person name="Kono T."/>
            <person name="Mallez S."/>
            <person name="Becker A."/>
            <person name="Gohl D.M."/>
            <person name="Silverstein K.A.T."/>
            <person name="Koren S."/>
            <person name="Bechman K.B."/>
            <person name="Herman A."/>
            <person name="Abrahante J.E."/>
            <person name="Garbe J."/>
        </authorList>
    </citation>
    <scope>NUCLEOTIDE SEQUENCE</scope>
    <source>
        <strain evidence="1">Duluth1</strain>
        <tissue evidence="1">Whole animal</tissue>
    </source>
</reference>
<name>A0A9D4EIC9_DREPO</name>
<dbReference type="AlphaFoldDB" id="A0A9D4EIC9"/>
<protein>
    <submittedName>
        <fullName evidence="1">Uncharacterized protein</fullName>
    </submittedName>
</protein>
<reference evidence="1" key="1">
    <citation type="journal article" date="2019" name="bioRxiv">
        <title>The Genome of the Zebra Mussel, Dreissena polymorpha: A Resource for Invasive Species Research.</title>
        <authorList>
            <person name="McCartney M.A."/>
            <person name="Auch B."/>
            <person name="Kono T."/>
            <person name="Mallez S."/>
            <person name="Zhang Y."/>
            <person name="Obille A."/>
            <person name="Becker A."/>
            <person name="Abrahante J.E."/>
            <person name="Garbe J."/>
            <person name="Badalamenti J.P."/>
            <person name="Herman A."/>
            <person name="Mangelson H."/>
            <person name="Liachko I."/>
            <person name="Sullivan S."/>
            <person name="Sone E.D."/>
            <person name="Koren S."/>
            <person name="Silverstein K.A.T."/>
            <person name="Beckman K.B."/>
            <person name="Gohl D.M."/>
        </authorList>
    </citation>
    <scope>NUCLEOTIDE SEQUENCE</scope>
    <source>
        <strain evidence="1">Duluth1</strain>
        <tissue evidence="1">Whole animal</tissue>
    </source>
</reference>
<dbReference type="Gene3D" id="3.30.70.1820">
    <property type="entry name" value="L1 transposable element, RRM domain"/>
    <property type="match status" value="1"/>
</dbReference>
<proteinExistence type="predicted"/>
<dbReference type="EMBL" id="JAIWYP010000009">
    <property type="protein sequence ID" value="KAH3779111.1"/>
    <property type="molecule type" value="Genomic_DNA"/>
</dbReference>
<comment type="caution">
    <text evidence="1">The sequence shown here is derived from an EMBL/GenBank/DDBJ whole genome shotgun (WGS) entry which is preliminary data.</text>
</comment>
<dbReference type="Proteomes" id="UP000828390">
    <property type="component" value="Unassembled WGS sequence"/>
</dbReference>
<keyword evidence="2" id="KW-1185">Reference proteome</keyword>
<gene>
    <name evidence="1" type="ORF">DPMN_180590</name>
</gene>
<organism evidence="1 2">
    <name type="scientific">Dreissena polymorpha</name>
    <name type="common">Zebra mussel</name>
    <name type="synonym">Mytilus polymorpha</name>
    <dbReference type="NCBI Taxonomy" id="45954"/>
    <lineage>
        <taxon>Eukaryota</taxon>
        <taxon>Metazoa</taxon>
        <taxon>Spiralia</taxon>
        <taxon>Lophotrochozoa</taxon>
        <taxon>Mollusca</taxon>
        <taxon>Bivalvia</taxon>
        <taxon>Autobranchia</taxon>
        <taxon>Heteroconchia</taxon>
        <taxon>Euheterodonta</taxon>
        <taxon>Imparidentia</taxon>
        <taxon>Neoheterodontei</taxon>
        <taxon>Myida</taxon>
        <taxon>Dreissenoidea</taxon>
        <taxon>Dreissenidae</taxon>
        <taxon>Dreissena</taxon>
    </lineage>
</organism>
<evidence type="ECO:0000313" key="2">
    <source>
        <dbReference type="Proteomes" id="UP000828390"/>
    </source>
</evidence>